<comment type="caution">
    <text evidence="1">The sequence shown here is derived from an EMBL/GenBank/DDBJ whole genome shotgun (WGS) entry which is preliminary data.</text>
</comment>
<keyword evidence="2" id="KW-1185">Reference proteome</keyword>
<organism evidence="1 2">
    <name type="scientific">Novosphingobium hassiacum</name>
    <dbReference type="NCBI Taxonomy" id="173676"/>
    <lineage>
        <taxon>Bacteria</taxon>
        <taxon>Pseudomonadati</taxon>
        <taxon>Pseudomonadota</taxon>
        <taxon>Alphaproteobacteria</taxon>
        <taxon>Sphingomonadales</taxon>
        <taxon>Sphingomonadaceae</taxon>
        <taxon>Novosphingobium</taxon>
    </lineage>
</organism>
<reference evidence="1 2" key="1">
    <citation type="submission" date="2020-08" db="EMBL/GenBank/DDBJ databases">
        <title>Genomic Encyclopedia of Type Strains, Phase IV (KMG-IV): sequencing the most valuable type-strain genomes for metagenomic binning, comparative biology and taxonomic classification.</title>
        <authorList>
            <person name="Goeker M."/>
        </authorList>
    </citation>
    <scope>NUCLEOTIDE SEQUENCE [LARGE SCALE GENOMIC DNA]</scope>
    <source>
        <strain evidence="1 2">DSM 14552</strain>
    </source>
</reference>
<gene>
    <name evidence="1" type="ORF">GGQ88_002055</name>
</gene>
<dbReference type="EMBL" id="JACICY010000004">
    <property type="protein sequence ID" value="MBB3860786.1"/>
    <property type="molecule type" value="Genomic_DNA"/>
</dbReference>
<evidence type="ECO:0000313" key="2">
    <source>
        <dbReference type="Proteomes" id="UP000562395"/>
    </source>
</evidence>
<proteinExistence type="predicted"/>
<protein>
    <submittedName>
        <fullName evidence="1">Uncharacterized protein</fullName>
    </submittedName>
</protein>
<name>A0A7W5ZWG7_9SPHN</name>
<accession>A0A7W5ZWG7</accession>
<evidence type="ECO:0000313" key="1">
    <source>
        <dbReference type="EMBL" id="MBB3860786.1"/>
    </source>
</evidence>
<dbReference type="AlphaFoldDB" id="A0A7W5ZWG7"/>
<dbReference type="Proteomes" id="UP000562395">
    <property type="component" value="Unassembled WGS sequence"/>
</dbReference>
<sequence>MLAWIIRTRDTQFRALRDGLEARGIAYFKQPR</sequence>